<reference evidence="4 5" key="2">
    <citation type="submission" date="2018-11" db="EMBL/GenBank/DDBJ databases">
        <authorList>
            <consortium name="Pathogen Informatics"/>
        </authorList>
    </citation>
    <scope>NUCLEOTIDE SEQUENCE [LARGE SCALE GENOMIC DNA]</scope>
    <source>
        <strain evidence="4 5">NST_G2</strain>
    </source>
</reference>
<evidence type="ECO:0000256" key="1">
    <source>
        <dbReference type="SAM" id="MobiDB-lite"/>
    </source>
</evidence>
<feature type="domain" description="Ig-like" evidence="3">
    <location>
        <begin position="65"/>
        <end position="166"/>
    </location>
</feature>
<feature type="region of interest" description="Disordered" evidence="1">
    <location>
        <begin position="669"/>
        <end position="690"/>
    </location>
</feature>
<gene>
    <name evidence="4" type="ORF">SSLN_LOCUS13855</name>
</gene>
<keyword evidence="2" id="KW-0472">Membrane</keyword>
<dbReference type="OrthoDB" id="6269336at2759"/>
<keyword evidence="2" id="KW-1133">Transmembrane helix</keyword>
<evidence type="ECO:0000313" key="5">
    <source>
        <dbReference type="Proteomes" id="UP000275846"/>
    </source>
</evidence>
<reference evidence="6" key="1">
    <citation type="submission" date="2016-06" db="UniProtKB">
        <authorList>
            <consortium name="WormBaseParasite"/>
        </authorList>
    </citation>
    <scope>IDENTIFICATION</scope>
</reference>
<evidence type="ECO:0000313" key="4">
    <source>
        <dbReference type="EMBL" id="VDM00241.1"/>
    </source>
</evidence>
<evidence type="ECO:0000313" key="6">
    <source>
        <dbReference type="WBParaSite" id="SSLN_0001438701-mRNA-1"/>
    </source>
</evidence>
<evidence type="ECO:0000259" key="3">
    <source>
        <dbReference type="PROSITE" id="PS50835"/>
    </source>
</evidence>
<accession>A0A183TBK7</accession>
<organism evidence="6">
    <name type="scientific">Schistocephalus solidus</name>
    <name type="common">Tapeworm</name>
    <dbReference type="NCBI Taxonomy" id="70667"/>
    <lineage>
        <taxon>Eukaryota</taxon>
        <taxon>Metazoa</taxon>
        <taxon>Spiralia</taxon>
        <taxon>Lophotrochozoa</taxon>
        <taxon>Platyhelminthes</taxon>
        <taxon>Cestoda</taxon>
        <taxon>Eucestoda</taxon>
        <taxon>Diphyllobothriidea</taxon>
        <taxon>Diphyllobothriidae</taxon>
        <taxon>Schistocephalus</taxon>
    </lineage>
</organism>
<name>A0A183TBK7_SCHSO</name>
<feature type="transmembrane region" description="Helical" evidence="2">
    <location>
        <begin position="634"/>
        <end position="652"/>
    </location>
</feature>
<evidence type="ECO:0000256" key="2">
    <source>
        <dbReference type="SAM" id="Phobius"/>
    </source>
</evidence>
<keyword evidence="5" id="KW-1185">Reference proteome</keyword>
<sequence length="711" mass="81071">MYEVHKKEMIVKVLRPTARLLFHVVDYKFLADGRKDFNMSIGCFLTLDQQELKEYKMGMNASVGPLMVCVPPRTLLIMPDDRFIFYEEDQLECSPTGHVFPEPKVSWSWVLGPLPKSPTRPAKGNWTTRLNSSILPLSRLPGPGFYIYKCTVESTCAQKTESAWINFRFIISEPDKTFDIVQVSPVLAVVPEVVKFNCPSIITPITQRTEFHQNVFVTNLTWFRTTRQINFTQPEYDPTYQVIVKQDFINQTVWRPTAQFKDPERILNFRLENEFRVNFAMEIGPSSGPDYGFYGCITEISDEAKLTTGFRFVQHASQPACLILKSDLPKLELKAVSNDGVLMSKTCFTAEEIVQVECTAPAYQTFCDDSDRPLGRTIIGSQTYLQFVYAAAKLDGESHDDDPKTIPLNVTADITIPSNKKNDIPRAWLKHNTYTFKVSWRHDESVVSCHTVPLLQTYFRESPMEEETFRREFERLRPIIKRSTGQKICVYYPPRNILIDPPPPDQTSREEVKFTIDRDIRITCSADGHPVPKVDMDVYPIRKAKLGVALDKGLEDMDSWVDLSQPNVDWPIFSRQGEASITVGQSKAPPDVVYVGICRAESVIYAERFTVQRMFFFRVSMTGKVEERQMTFDLTLAALIICVLAFIVVGTLRELLILLKRSQSDGNRVRQKVVDPTAEQGGGPNEVNPVGDQLVLTEIADDNLLRNRSFQ</sequence>
<protein>
    <submittedName>
        <fullName evidence="6">Ig-like domain-containing protein</fullName>
    </submittedName>
</protein>
<dbReference type="AlphaFoldDB" id="A0A183TBK7"/>
<dbReference type="PROSITE" id="PS50835">
    <property type="entry name" value="IG_LIKE"/>
    <property type="match status" value="1"/>
</dbReference>
<dbReference type="WBParaSite" id="SSLN_0001438701-mRNA-1">
    <property type="protein sequence ID" value="SSLN_0001438701-mRNA-1"/>
    <property type="gene ID" value="SSLN_0001438701"/>
</dbReference>
<proteinExistence type="predicted"/>
<dbReference type="Proteomes" id="UP000275846">
    <property type="component" value="Unassembled WGS sequence"/>
</dbReference>
<dbReference type="InterPro" id="IPR007110">
    <property type="entry name" value="Ig-like_dom"/>
</dbReference>
<dbReference type="EMBL" id="UYSU01038431">
    <property type="protein sequence ID" value="VDM00241.1"/>
    <property type="molecule type" value="Genomic_DNA"/>
</dbReference>
<keyword evidence="2" id="KW-0812">Transmembrane</keyword>